<comment type="caution">
    <text evidence="1">Lacks conserved residue(s) required for the propagation of feature annotation.</text>
</comment>
<evidence type="ECO:0000313" key="3">
    <source>
        <dbReference type="Proteomes" id="UP000198290"/>
    </source>
</evidence>
<proteinExistence type="inferred from homology"/>
<dbReference type="EMBL" id="AP018823">
    <property type="protein sequence ID" value="BBF88050.1"/>
    <property type="molecule type" value="Genomic_DNA"/>
</dbReference>
<sequence length="295" mass="31509">MPAATLHGNVDSDRPLAALPHIPYRAGMIETCPMTTTALFCAESARRDQAALLANRFALPLLTRRPEEGYWLELGAERLELVTTGKHGAVYAEFVEGAARHRREQGGGRGQPVAKAVGLKGAKDLPRIVDATAGLGRDSFVLASLGCQVTMVERSPVAAALLFDALERAARVPETADIAARMQLVHANSADWLAQLGEADRPDVVFVDPMFPDTDKKSAAAKKDMQAFQQVIGDDMDSARLLAAAIAAAQVRVVVKRPRLGAAIEGIKPSAVLDGKSTRFDLYIIKALPAQHSAS</sequence>
<organism evidence="2 3">
    <name type="scientific">Aquitalea magnusonii</name>
    <dbReference type="NCBI Taxonomy" id="332411"/>
    <lineage>
        <taxon>Bacteria</taxon>
        <taxon>Pseudomonadati</taxon>
        <taxon>Pseudomonadota</taxon>
        <taxon>Betaproteobacteria</taxon>
        <taxon>Neisseriales</taxon>
        <taxon>Chromobacteriaceae</taxon>
        <taxon>Aquitalea</taxon>
    </lineage>
</organism>
<dbReference type="Pfam" id="PF04445">
    <property type="entry name" value="SAM_MT"/>
    <property type="match status" value="1"/>
</dbReference>
<keyword evidence="3" id="KW-1185">Reference proteome</keyword>
<keyword evidence="1 2" id="KW-0808">Transferase</keyword>
<keyword evidence="1" id="KW-0949">S-adenosyl-L-methionine</keyword>
<comment type="function">
    <text evidence="1">Specifically methylates the guanosine in position 1516 of 16S rRNA.</text>
</comment>
<dbReference type="EC" id="2.1.1.242" evidence="1"/>
<dbReference type="GO" id="GO:0005737">
    <property type="term" value="C:cytoplasm"/>
    <property type="evidence" value="ECO:0007669"/>
    <property type="project" value="UniProtKB-SubCell"/>
</dbReference>
<dbReference type="PANTHER" id="PTHR36112:SF1">
    <property type="entry name" value="RIBOSOMAL RNA SMALL SUBUNIT METHYLTRANSFERASE J"/>
    <property type="match status" value="1"/>
</dbReference>
<keyword evidence="1 2" id="KW-0489">Methyltransferase</keyword>
<gene>
    <name evidence="1" type="primary">rsmJ</name>
    <name evidence="2" type="ORF">DLM_4497</name>
</gene>
<dbReference type="CDD" id="cd02440">
    <property type="entry name" value="AdoMet_MTases"/>
    <property type="match status" value="1"/>
</dbReference>
<protein>
    <recommendedName>
        <fullName evidence="1">Ribosomal RNA small subunit methyltransferase J</fullName>
        <ecNumber evidence="1">2.1.1.242</ecNumber>
    </recommendedName>
    <alternativeName>
        <fullName evidence="1">16S rRNA m2G1516 methyltransferase</fullName>
    </alternativeName>
    <alternativeName>
        <fullName evidence="1">rRNA (guanine-N(2)-)-methyltransferase</fullName>
    </alternativeName>
</protein>
<comment type="catalytic activity">
    <reaction evidence="1">
        <text>guanosine(1516) in 16S rRNA + S-adenosyl-L-methionine = N(2)-methylguanosine(1516) in 16S rRNA + S-adenosyl-L-homocysteine + H(+)</text>
        <dbReference type="Rhea" id="RHEA:43220"/>
        <dbReference type="Rhea" id="RHEA-COMP:10412"/>
        <dbReference type="Rhea" id="RHEA-COMP:10413"/>
        <dbReference type="ChEBI" id="CHEBI:15378"/>
        <dbReference type="ChEBI" id="CHEBI:57856"/>
        <dbReference type="ChEBI" id="CHEBI:59789"/>
        <dbReference type="ChEBI" id="CHEBI:74269"/>
        <dbReference type="ChEBI" id="CHEBI:74481"/>
        <dbReference type="EC" id="2.1.1.242"/>
    </reaction>
</comment>
<keyword evidence="1" id="KW-0963">Cytoplasm</keyword>
<dbReference type="Gene3D" id="3.40.50.150">
    <property type="entry name" value="Vaccinia Virus protein VP39"/>
    <property type="match status" value="1"/>
</dbReference>
<dbReference type="STRING" id="332411.VI06_20820"/>
<dbReference type="Proteomes" id="UP000198290">
    <property type="component" value="Chromosome"/>
</dbReference>
<evidence type="ECO:0000256" key="1">
    <source>
        <dbReference type="HAMAP-Rule" id="MF_01523"/>
    </source>
</evidence>
<comment type="subcellular location">
    <subcellularLocation>
        <location evidence="1">Cytoplasm</location>
    </subcellularLocation>
</comment>
<dbReference type="PANTHER" id="PTHR36112">
    <property type="entry name" value="RIBOSOMAL RNA SMALL SUBUNIT METHYLTRANSFERASE J"/>
    <property type="match status" value="1"/>
</dbReference>
<comment type="similarity">
    <text evidence="1">Belongs to the methyltransferase superfamily. RsmJ family.</text>
</comment>
<dbReference type="GO" id="GO:0008990">
    <property type="term" value="F:rRNA (guanine-N2-)-methyltransferase activity"/>
    <property type="evidence" value="ECO:0007669"/>
    <property type="project" value="UniProtKB-UniRule"/>
</dbReference>
<evidence type="ECO:0000313" key="2">
    <source>
        <dbReference type="EMBL" id="BBF88050.1"/>
    </source>
</evidence>
<dbReference type="InterPro" id="IPR029063">
    <property type="entry name" value="SAM-dependent_MTases_sf"/>
</dbReference>
<feature type="binding site" evidence="1">
    <location>
        <position position="208"/>
    </location>
    <ligand>
        <name>S-adenosyl-L-methionine</name>
        <dbReference type="ChEBI" id="CHEBI:59789"/>
    </ligand>
</feature>
<dbReference type="HAMAP" id="MF_01523">
    <property type="entry name" value="16SrRNA_methyltr_J"/>
    <property type="match status" value="1"/>
</dbReference>
<feature type="binding site" evidence="1">
    <location>
        <begin position="137"/>
        <end position="138"/>
    </location>
    <ligand>
        <name>S-adenosyl-L-methionine</name>
        <dbReference type="ChEBI" id="CHEBI:59789"/>
    </ligand>
</feature>
<name>A0A3G9GJN2_9NEIS</name>
<dbReference type="RefSeq" id="WP_231959943.1">
    <property type="nucleotide sequence ID" value="NZ_AP018823.1"/>
</dbReference>
<dbReference type="AlphaFoldDB" id="A0A3G9GJN2"/>
<dbReference type="KEGG" id="amah:DLM_4497"/>
<reference evidence="3" key="3">
    <citation type="journal article" date="2017" name="Plant Physiol. Biochem.">
        <title>Differential oxidative and antioxidative response of duckweed Lemna minor toward plant growth promoting/inhibiting bacteria.</title>
        <authorList>
            <person name="Ishizawa H."/>
            <person name="Kuroda M."/>
            <person name="Morikawa M."/>
            <person name="Ike M."/>
        </authorList>
    </citation>
    <scope>NUCLEOTIDE SEQUENCE [LARGE SCALE GENOMIC DNA]</scope>
    <source>
        <strain evidence="3">H3</strain>
    </source>
</reference>
<keyword evidence="1" id="KW-0698">rRNA processing</keyword>
<dbReference type="InterPro" id="IPR007536">
    <property type="entry name" value="16SrRNA_methylTrfase_J"/>
</dbReference>
<reference evidence="3" key="1">
    <citation type="journal article" date="2017" name="Biotechnol. Biofuels">
        <title>Evaluation of environmental bacterial communities as a factor affecting the growth of duckweed Lemna minor.</title>
        <authorList>
            <person name="Ishizawa H."/>
            <person name="Kuroda M."/>
            <person name="Morikawa M."/>
            <person name="Ike M."/>
        </authorList>
    </citation>
    <scope>NUCLEOTIDE SEQUENCE [LARGE SCALE GENOMIC DNA]</scope>
    <source>
        <strain evidence="3">H3</strain>
    </source>
</reference>
<feature type="binding site" evidence="1">
    <location>
        <begin position="153"/>
        <end position="154"/>
    </location>
    <ligand>
        <name>S-adenosyl-L-methionine</name>
        <dbReference type="ChEBI" id="CHEBI:59789"/>
    </ligand>
</feature>
<dbReference type="SUPFAM" id="SSF53335">
    <property type="entry name" value="S-adenosyl-L-methionine-dependent methyltransferases"/>
    <property type="match status" value="1"/>
</dbReference>
<accession>A0A3G9GJN2</accession>
<reference evidence="2 3" key="2">
    <citation type="journal article" date="2017" name="Genome Announc.">
        <title>Draft genome sequence of Aquitalea magnusonii strain H3, a plant growth-promoting bacterium of duckweed Lemna minor.</title>
        <authorList>
            <person name="Ishizawa H."/>
            <person name="Kuroda M."/>
            <person name="Ike M."/>
        </authorList>
    </citation>
    <scope>NUCLEOTIDE SEQUENCE [LARGE SCALE GENOMIC DNA]</scope>
    <source>
        <strain evidence="2 3">H3</strain>
    </source>
</reference>